<dbReference type="Gene3D" id="3.40.50.10140">
    <property type="entry name" value="Toll/interleukin-1 receptor homology (TIR) domain"/>
    <property type="match status" value="1"/>
</dbReference>
<feature type="domain" description="TIR" evidence="2">
    <location>
        <begin position="171"/>
        <end position="303"/>
    </location>
</feature>
<dbReference type="InterPro" id="IPR000157">
    <property type="entry name" value="TIR_dom"/>
</dbReference>
<dbReference type="Pfam" id="PF13676">
    <property type="entry name" value="TIR_2"/>
    <property type="match status" value="1"/>
</dbReference>
<dbReference type="InterPro" id="IPR035897">
    <property type="entry name" value="Toll_tir_struct_dom_sf"/>
</dbReference>
<evidence type="ECO:0000313" key="4">
    <source>
        <dbReference type="Proteomes" id="UP000664617"/>
    </source>
</evidence>
<sequence length="307" mass="33874">MEDGSVEMASAGVPPLDTSQVPRGERVTRVLVDAIAAGDDRLERHYLEIKGTIDLTGARDRAKLAESPTENFKDEPLGKFMPVRRVRGTRTVRVQAKVRVSQRRVPAPPTPAQRRAITQVDQGVKKLESASRALEAAARRARPRVTYTPSEQMSLAPIALQAEQQASRHPDRRDVFLCHAWDDREGVAKTLHDLLESFDVAVWFSEKDVALGTSLIREIDRGLKMSHIGVVLVTPNMLNRLDSQGIADKELSALLATDRVIPVVDGTSFEALRDESPLLASRSGLSTEENTLEQIAIKIADAVRPRI</sequence>
<dbReference type="EMBL" id="JAFMPK010000045">
    <property type="protein sequence ID" value="MBO0609893.1"/>
    <property type="molecule type" value="Genomic_DNA"/>
</dbReference>
<organism evidence="3 4">
    <name type="scientific">Myceligenerans salitolerans</name>
    <dbReference type="NCBI Taxonomy" id="1230528"/>
    <lineage>
        <taxon>Bacteria</taxon>
        <taxon>Bacillati</taxon>
        <taxon>Actinomycetota</taxon>
        <taxon>Actinomycetes</taxon>
        <taxon>Micrococcales</taxon>
        <taxon>Promicromonosporaceae</taxon>
        <taxon>Myceligenerans</taxon>
    </lineage>
</organism>
<dbReference type="Proteomes" id="UP000664617">
    <property type="component" value="Unassembled WGS sequence"/>
</dbReference>
<dbReference type="RefSeq" id="WP_207275841.1">
    <property type="nucleotide sequence ID" value="NZ_JAFMPK010000045.1"/>
</dbReference>
<reference evidence="4" key="2">
    <citation type="submission" date="2023-07" db="EMBL/GenBank/DDBJ databases">
        <title>Myceligenerans salitolerans sp. nov., a halotolerant actinomycete isolated from a salt lake in Xinjiang, China.</title>
        <authorList>
            <person name="Guan T."/>
        </authorList>
    </citation>
    <scope>NUCLEOTIDE SEQUENCE [LARGE SCALE GENOMIC DNA]</scope>
    <source>
        <strain evidence="4">XHU 5031</strain>
    </source>
</reference>
<feature type="region of interest" description="Disordered" evidence="1">
    <location>
        <begin position="1"/>
        <end position="24"/>
    </location>
</feature>
<dbReference type="SUPFAM" id="SSF52200">
    <property type="entry name" value="Toll/Interleukin receptor TIR domain"/>
    <property type="match status" value="1"/>
</dbReference>
<proteinExistence type="predicted"/>
<protein>
    <submittedName>
        <fullName evidence="3">Toll/interleukin-1 receptor domain-containing protein</fullName>
    </submittedName>
</protein>
<evidence type="ECO:0000313" key="3">
    <source>
        <dbReference type="EMBL" id="MBO0609893.1"/>
    </source>
</evidence>
<keyword evidence="3" id="KW-0675">Receptor</keyword>
<dbReference type="PROSITE" id="PS50104">
    <property type="entry name" value="TIR"/>
    <property type="match status" value="1"/>
</dbReference>
<gene>
    <name evidence="3" type="ORF">J0911_12735</name>
</gene>
<name>A0ABS3IAA5_9MICO</name>
<evidence type="ECO:0000259" key="2">
    <source>
        <dbReference type="PROSITE" id="PS50104"/>
    </source>
</evidence>
<comment type="caution">
    <text evidence="3">The sequence shown here is derived from an EMBL/GenBank/DDBJ whole genome shotgun (WGS) entry which is preliminary data.</text>
</comment>
<evidence type="ECO:0000256" key="1">
    <source>
        <dbReference type="SAM" id="MobiDB-lite"/>
    </source>
</evidence>
<reference evidence="3 4" key="1">
    <citation type="submission" date="2021-03" db="EMBL/GenBank/DDBJ databases">
        <authorList>
            <person name="Xin L."/>
        </authorList>
    </citation>
    <scope>NUCLEOTIDE SEQUENCE [LARGE SCALE GENOMIC DNA]</scope>
    <source>
        <strain evidence="3 4">XHU 5031</strain>
    </source>
</reference>
<accession>A0ABS3IAA5</accession>
<keyword evidence="4" id="KW-1185">Reference proteome</keyword>